<protein>
    <submittedName>
        <fullName evidence="2">Uncharacterized protein</fullName>
    </submittedName>
</protein>
<dbReference type="EMBL" id="PGOL01002955">
    <property type="protein sequence ID" value="PKI44053.1"/>
    <property type="molecule type" value="Genomic_DNA"/>
</dbReference>
<feature type="compositionally biased region" description="Basic and acidic residues" evidence="1">
    <location>
        <begin position="28"/>
        <end position="45"/>
    </location>
</feature>
<accession>A0A2I0IJX9</accession>
<keyword evidence="3" id="KW-1185">Reference proteome</keyword>
<gene>
    <name evidence="2" type="ORF">CRG98_035555</name>
</gene>
<reference evidence="2 3" key="1">
    <citation type="submission" date="2017-11" db="EMBL/GenBank/DDBJ databases">
        <title>De-novo sequencing of pomegranate (Punica granatum L.) genome.</title>
        <authorList>
            <person name="Akparov Z."/>
            <person name="Amiraslanov A."/>
            <person name="Hajiyeva S."/>
            <person name="Abbasov M."/>
            <person name="Kaur K."/>
            <person name="Hamwieh A."/>
            <person name="Solovyev V."/>
            <person name="Salamov A."/>
            <person name="Braich B."/>
            <person name="Kosarev P."/>
            <person name="Mahmoud A."/>
            <person name="Hajiyev E."/>
            <person name="Babayeva S."/>
            <person name="Izzatullayeva V."/>
            <person name="Mammadov A."/>
            <person name="Mammadov A."/>
            <person name="Sharifova S."/>
            <person name="Ojaghi J."/>
            <person name="Eynullazada K."/>
            <person name="Bayramov B."/>
            <person name="Abdulazimova A."/>
            <person name="Shahmuradov I."/>
        </authorList>
    </citation>
    <scope>NUCLEOTIDE SEQUENCE [LARGE SCALE GENOMIC DNA]</scope>
    <source>
        <strain evidence="3">cv. AG2017</strain>
        <tissue evidence="2">Leaf</tissue>
    </source>
</reference>
<dbReference type="AlphaFoldDB" id="A0A2I0IJX9"/>
<evidence type="ECO:0000313" key="2">
    <source>
        <dbReference type="EMBL" id="PKI44053.1"/>
    </source>
</evidence>
<name>A0A2I0IJX9_PUNGR</name>
<evidence type="ECO:0000313" key="3">
    <source>
        <dbReference type="Proteomes" id="UP000233551"/>
    </source>
</evidence>
<comment type="caution">
    <text evidence="2">The sequence shown here is derived from an EMBL/GenBank/DDBJ whole genome shotgun (WGS) entry which is preliminary data.</text>
</comment>
<feature type="region of interest" description="Disordered" evidence="1">
    <location>
        <begin position="1"/>
        <end position="57"/>
    </location>
</feature>
<dbReference type="Proteomes" id="UP000233551">
    <property type="component" value="Unassembled WGS sequence"/>
</dbReference>
<evidence type="ECO:0000256" key="1">
    <source>
        <dbReference type="SAM" id="MobiDB-lite"/>
    </source>
</evidence>
<proteinExistence type="predicted"/>
<sequence length="57" mass="6309">MERPTETPARSRMIRPPLKGTMHGNHTASREEELQGFGKAKEPHGPRRKGMAVGSLT</sequence>
<organism evidence="2 3">
    <name type="scientific">Punica granatum</name>
    <name type="common">Pomegranate</name>
    <dbReference type="NCBI Taxonomy" id="22663"/>
    <lineage>
        <taxon>Eukaryota</taxon>
        <taxon>Viridiplantae</taxon>
        <taxon>Streptophyta</taxon>
        <taxon>Embryophyta</taxon>
        <taxon>Tracheophyta</taxon>
        <taxon>Spermatophyta</taxon>
        <taxon>Magnoliopsida</taxon>
        <taxon>eudicotyledons</taxon>
        <taxon>Gunneridae</taxon>
        <taxon>Pentapetalae</taxon>
        <taxon>rosids</taxon>
        <taxon>malvids</taxon>
        <taxon>Myrtales</taxon>
        <taxon>Lythraceae</taxon>
        <taxon>Punica</taxon>
    </lineage>
</organism>